<evidence type="ECO:0000256" key="6">
    <source>
        <dbReference type="ARBA" id="ARBA00023136"/>
    </source>
</evidence>
<reference evidence="11" key="1">
    <citation type="submission" date="2025-08" db="UniProtKB">
        <authorList>
            <consortium name="RefSeq"/>
        </authorList>
    </citation>
    <scope>IDENTIFICATION</scope>
    <source>
        <strain evidence="11">USDA-PBARC FA_bdor</strain>
        <tissue evidence="11">Whole organism</tissue>
    </source>
</reference>
<dbReference type="Proteomes" id="UP000694866">
    <property type="component" value="Unplaced"/>
</dbReference>
<accession>A0A9R1TU26</accession>
<evidence type="ECO:0000313" key="11">
    <source>
        <dbReference type="RefSeq" id="XP_011314748.1"/>
    </source>
</evidence>
<comment type="similarity">
    <text evidence="2">Belongs to the CD36 family.</text>
</comment>
<gene>
    <name evidence="11" type="primary">LOC105273810</name>
</gene>
<organism evidence="10 11">
    <name type="scientific">Fopius arisanus</name>
    <dbReference type="NCBI Taxonomy" id="64838"/>
    <lineage>
        <taxon>Eukaryota</taxon>
        <taxon>Metazoa</taxon>
        <taxon>Ecdysozoa</taxon>
        <taxon>Arthropoda</taxon>
        <taxon>Hexapoda</taxon>
        <taxon>Insecta</taxon>
        <taxon>Pterygota</taxon>
        <taxon>Neoptera</taxon>
        <taxon>Endopterygota</taxon>
        <taxon>Hymenoptera</taxon>
        <taxon>Apocrita</taxon>
        <taxon>Ichneumonoidea</taxon>
        <taxon>Braconidae</taxon>
        <taxon>Opiinae</taxon>
        <taxon>Fopius</taxon>
    </lineage>
</organism>
<evidence type="ECO:0000256" key="2">
    <source>
        <dbReference type="ARBA" id="ARBA00010532"/>
    </source>
</evidence>
<dbReference type="PRINTS" id="PR01609">
    <property type="entry name" value="CD36FAMILY"/>
</dbReference>
<evidence type="ECO:0000256" key="4">
    <source>
        <dbReference type="ARBA" id="ARBA00022692"/>
    </source>
</evidence>
<dbReference type="GO" id="GO:0005737">
    <property type="term" value="C:cytoplasm"/>
    <property type="evidence" value="ECO:0007669"/>
    <property type="project" value="TreeGrafter"/>
</dbReference>
<keyword evidence="7" id="KW-0325">Glycoprotein</keyword>
<keyword evidence="5 9" id="KW-1133">Transmembrane helix</keyword>
<dbReference type="PANTHER" id="PTHR11923">
    <property type="entry name" value="SCAVENGER RECEPTOR CLASS B TYPE-1 SR-B1"/>
    <property type="match status" value="1"/>
</dbReference>
<dbReference type="OrthoDB" id="514335at2759"/>
<dbReference type="InterPro" id="IPR002159">
    <property type="entry name" value="CD36_fam"/>
</dbReference>
<evidence type="ECO:0000256" key="3">
    <source>
        <dbReference type="ARBA" id="ARBA00022475"/>
    </source>
</evidence>
<dbReference type="RefSeq" id="XP_011314748.1">
    <property type="nucleotide sequence ID" value="XM_011316446.1"/>
</dbReference>
<keyword evidence="6 9" id="KW-0472">Membrane</keyword>
<protein>
    <submittedName>
        <fullName evidence="11">Protein croquemort</fullName>
    </submittedName>
</protein>
<feature type="compositionally biased region" description="Basic and acidic residues" evidence="8">
    <location>
        <begin position="531"/>
        <end position="541"/>
    </location>
</feature>
<feature type="transmembrane region" description="Helical" evidence="9">
    <location>
        <begin position="9"/>
        <end position="32"/>
    </location>
</feature>
<dbReference type="PANTHER" id="PTHR11923:SF93">
    <property type="entry name" value="GH07959P-RELATED"/>
    <property type="match status" value="1"/>
</dbReference>
<evidence type="ECO:0000256" key="7">
    <source>
        <dbReference type="ARBA" id="ARBA00023180"/>
    </source>
</evidence>
<feature type="compositionally biased region" description="Basic residues" evidence="8">
    <location>
        <begin position="513"/>
        <end position="525"/>
    </location>
</feature>
<evidence type="ECO:0000313" key="10">
    <source>
        <dbReference type="Proteomes" id="UP000694866"/>
    </source>
</evidence>
<dbReference type="AlphaFoldDB" id="A0A9R1TU26"/>
<keyword evidence="3" id="KW-1003">Cell membrane</keyword>
<dbReference type="GO" id="GO:0005044">
    <property type="term" value="F:scavenger receptor activity"/>
    <property type="evidence" value="ECO:0007669"/>
    <property type="project" value="TreeGrafter"/>
</dbReference>
<comment type="subcellular location">
    <subcellularLocation>
        <location evidence="1">Cell membrane</location>
    </subcellularLocation>
</comment>
<sequence length="563" mass="64020">MRPWTNRTVILAVIGMTLLVLGVAAMFLWPVLFNHILSQELPITPTSRVLDLWRSTGDKIPLNMEFYFFNWTNPEELKIPGKKPNLVEVGPYTFIHKTEKVNITFHPENGTVSYFVRKYWYFDPHKSNGTLNDTLVQLNVLAVAAANKVRYWDEFYQSTVSIILGQVSSIHIVKTVDEMMFTGFKDQLIDLGKLAMDTEDMHIPAYDRFGWFYLRNGSTFFDGHYNVATGEDDIANLGIMKKWNYTDVTDYYKSPCNVVEGSAGEFFPPGRDTDDITAFAADLCRPMIYEYVGKATHHGITGYKYELGEKSLGNSSFRRYPHSAAKYFERTTTTEDFFHADYSTKKSAAGYSDPDVVDMGKCYCNGECSPVGVINITACRYGAPGFISLPHFHKADPILREQVNGLNPNEKDHSFYYLLEPNTGVPIDVAARLQVNILLQPYDFVTLFRDVPKIYFPCFWFSMRAGTTEDLASSLRMLLLVPSIGLYSSIIVAIVGGIVLLILAVIQYSQKGRSHPKNSKLKRHGWVSNNDSKEKRSEHVYMDTTTTPDDNERTDRQLYPTLN</sequence>
<dbReference type="GO" id="GO:0005886">
    <property type="term" value="C:plasma membrane"/>
    <property type="evidence" value="ECO:0007669"/>
    <property type="project" value="UniProtKB-SubCell"/>
</dbReference>
<feature type="transmembrane region" description="Helical" evidence="9">
    <location>
        <begin position="484"/>
        <end position="506"/>
    </location>
</feature>
<feature type="region of interest" description="Disordered" evidence="8">
    <location>
        <begin position="513"/>
        <end position="563"/>
    </location>
</feature>
<proteinExistence type="inferred from homology"/>
<dbReference type="KEGG" id="fas:105273810"/>
<evidence type="ECO:0000256" key="1">
    <source>
        <dbReference type="ARBA" id="ARBA00004236"/>
    </source>
</evidence>
<evidence type="ECO:0000256" key="8">
    <source>
        <dbReference type="SAM" id="MobiDB-lite"/>
    </source>
</evidence>
<name>A0A9R1TU26_9HYME</name>
<keyword evidence="10" id="KW-1185">Reference proteome</keyword>
<evidence type="ECO:0000256" key="5">
    <source>
        <dbReference type="ARBA" id="ARBA00022989"/>
    </source>
</evidence>
<keyword evidence="4 9" id="KW-0812">Transmembrane</keyword>
<dbReference type="Pfam" id="PF01130">
    <property type="entry name" value="CD36"/>
    <property type="match status" value="1"/>
</dbReference>
<evidence type="ECO:0000256" key="9">
    <source>
        <dbReference type="SAM" id="Phobius"/>
    </source>
</evidence>
<dbReference type="GeneID" id="105273810"/>